<feature type="domain" description="Heterokaryon incompatibility" evidence="1">
    <location>
        <begin position="49"/>
        <end position="227"/>
    </location>
</feature>
<dbReference type="Proteomes" id="UP000616885">
    <property type="component" value="Unassembled WGS sequence"/>
</dbReference>
<dbReference type="Pfam" id="PF06985">
    <property type="entry name" value="HET"/>
    <property type="match status" value="1"/>
</dbReference>
<proteinExistence type="predicted"/>
<organism evidence="2 3">
    <name type="scientific">Bionectria ochroleuca</name>
    <name type="common">Gliocladium roseum</name>
    <dbReference type="NCBI Taxonomy" id="29856"/>
    <lineage>
        <taxon>Eukaryota</taxon>
        <taxon>Fungi</taxon>
        <taxon>Dikarya</taxon>
        <taxon>Ascomycota</taxon>
        <taxon>Pezizomycotina</taxon>
        <taxon>Sordariomycetes</taxon>
        <taxon>Hypocreomycetidae</taxon>
        <taxon>Hypocreales</taxon>
        <taxon>Bionectriaceae</taxon>
        <taxon>Clonostachys</taxon>
    </lineage>
</organism>
<accession>A0A8H7N501</accession>
<evidence type="ECO:0000313" key="2">
    <source>
        <dbReference type="EMBL" id="KAF9749618.1"/>
    </source>
</evidence>
<dbReference type="AlphaFoldDB" id="A0A8H7N501"/>
<dbReference type="EMBL" id="JADCTT010000007">
    <property type="protein sequence ID" value="KAF9749618.1"/>
    <property type="molecule type" value="Genomic_DNA"/>
</dbReference>
<name>A0A8H7N501_BIOOC</name>
<evidence type="ECO:0000259" key="1">
    <source>
        <dbReference type="Pfam" id="PF06985"/>
    </source>
</evidence>
<dbReference type="InterPro" id="IPR052895">
    <property type="entry name" value="HetReg/Transcr_Mod"/>
</dbReference>
<evidence type="ECO:0000313" key="3">
    <source>
        <dbReference type="Proteomes" id="UP000616885"/>
    </source>
</evidence>
<dbReference type="PANTHER" id="PTHR24148">
    <property type="entry name" value="ANKYRIN REPEAT DOMAIN-CONTAINING PROTEIN 39 HOMOLOG-RELATED"/>
    <property type="match status" value="1"/>
</dbReference>
<comment type="caution">
    <text evidence="2">The sequence shown here is derived from an EMBL/GenBank/DDBJ whole genome shotgun (WGS) entry which is preliminary data.</text>
</comment>
<protein>
    <recommendedName>
        <fullName evidence="1">Heterokaryon incompatibility domain-containing protein</fullName>
    </recommendedName>
</protein>
<reference evidence="2" key="1">
    <citation type="submission" date="2020-10" db="EMBL/GenBank/DDBJ databases">
        <title>High-Quality Genome Resource of Clonostachys rosea strain S41 by Oxford Nanopore Long-Read Sequencing.</title>
        <authorList>
            <person name="Wang H."/>
        </authorList>
    </citation>
    <scope>NUCLEOTIDE SEQUENCE</scope>
    <source>
        <strain evidence="2">S41</strain>
    </source>
</reference>
<dbReference type="PANTHER" id="PTHR24148:SF82">
    <property type="entry name" value="HETEROKARYON INCOMPATIBILITY DOMAIN-CONTAINING PROTEIN"/>
    <property type="match status" value="1"/>
</dbReference>
<dbReference type="InterPro" id="IPR010730">
    <property type="entry name" value="HET"/>
</dbReference>
<gene>
    <name evidence="2" type="ORF">IM811_015645</name>
</gene>
<sequence>MKFPNPFAYQPINDGSIRLVTIRPGPWDSTIECDVEVGNVNAYTRGLRALSYVWGDDNVRRAIRLNDCDFEVTVNLYEGLRQMRESMFEAETLPKLPIWVDAICINQEDMDEKAKQVPNMHQIYSTADEVLVWLGVMPIPPDFLKPWIDDERYSWMGFDNEDCPMSEELREEALERYMLYTRSPKFPIQRLSRRSTGKPRKQQLMHFAVAAALRHCSYFQRLWTAQEAVLAKNGPVILAGRHVLSWDEFTHKDRFEPEESVEVHGRPPTSFLGISSLRKQLVSKYPRRACWRLLDVIQDFSGLACRDAVDKIYGLLAMVPLHDLPRELYPDYNRPCEEVYWKYAQFIFHSTGSLALLERYTEPLPGVPSWVPAIGLRELNMEEGGSSALPLFSADLREMSITGFDYGVCVDRLERPPTVSRPEDLHLVGTSKDLGDTMRQLAERILLPSKGMRYHTSEYGWQTITRTGTSHPMFSFSAKTPYNKDLFALAQTMDLRQMREFCSRAPKFEAYALAGWRDIAAFAWSTLLSSTGNVFTFRDYLWLDDLQPQKGDHIFKPNGMRSAVVLRPEADGKFRFLVRLTNSEGTFDPRARPRRVTLV</sequence>